<reference evidence="3 4" key="1">
    <citation type="submission" date="2024-03" db="EMBL/GenBank/DDBJ databases">
        <authorList>
            <person name="Cao K."/>
        </authorList>
    </citation>
    <scope>NUCLEOTIDE SEQUENCE [LARGE SCALE GENOMIC DNA]</scope>
    <source>
        <strain evidence="3 4">MCCC 1K00696</strain>
    </source>
</reference>
<feature type="compositionally biased region" description="Low complexity" evidence="1">
    <location>
        <begin position="230"/>
        <end position="241"/>
    </location>
</feature>
<evidence type="ECO:0000259" key="2">
    <source>
        <dbReference type="Pfam" id="PF10988"/>
    </source>
</evidence>
<feature type="region of interest" description="Disordered" evidence="1">
    <location>
        <begin position="158"/>
        <end position="179"/>
    </location>
</feature>
<keyword evidence="4" id="KW-1185">Reference proteome</keyword>
<proteinExistence type="predicted"/>
<dbReference type="Gene3D" id="2.160.20.120">
    <property type="match status" value="1"/>
</dbReference>
<sequence>MKKSINQLLTILFLSTILTSCGVDYLNKVNGNRNVTTETRNVNDTFNSIHVSNGIDLYISQSSNTEVVVEADENLQEIIKTEVNDGVLRIYTDKNIWQSKSRKVYVTLQELSNLKATSGADVYTEDVINTKEISISATSGADINIKVDAESVATKSTSGSDINIAGNTTNHASSATSGSSIDAYDLESKNVIAKVTSGADIDIYASEKIEAKATSGGDIDYKGNPKIVNKKSSSGGSISRK</sequence>
<protein>
    <submittedName>
        <fullName evidence="3">Head GIN domain-containing protein</fullName>
    </submittedName>
</protein>
<feature type="region of interest" description="Disordered" evidence="1">
    <location>
        <begin position="215"/>
        <end position="241"/>
    </location>
</feature>
<gene>
    <name evidence="3" type="ORF">WG950_13960</name>
</gene>
<feature type="domain" description="Putative auto-transporter adhesin head GIN" evidence="2">
    <location>
        <begin position="46"/>
        <end position="225"/>
    </location>
</feature>
<dbReference type="InterPro" id="IPR021255">
    <property type="entry name" value="DUF2807"/>
</dbReference>
<evidence type="ECO:0000313" key="4">
    <source>
        <dbReference type="Proteomes" id="UP001491088"/>
    </source>
</evidence>
<name>A0ABZ2TSY2_9FLAO</name>
<organism evidence="3 4">
    <name type="scientific">Polaribacter marinaquae</name>
    <dbReference type="NCBI Taxonomy" id="1642819"/>
    <lineage>
        <taxon>Bacteria</taxon>
        <taxon>Pseudomonadati</taxon>
        <taxon>Bacteroidota</taxon>
        <taxon>Flavobacteriia</taxon>
        <taxon>Flavobacteriales</taxon>
        <taxon>Flavobacteriaceae</taxon>
    </lineage>
</organism>
<evidence type="ECO:0000256" key="1">
    <source>
        <dbReference type="SAM" id="MobiDB-lite"/>
    </source>
</evidence>
<dbReference type="Proteomes" id="UP001491088">
    <property type="component" value="Chromosome"/>
</dbReference>
<dbReference type="Pfam" id="PF10988">
    <property type="entry name" value="DUF2807"/>
    <property type="match status" value="1"/>
</dbReference>
<dbReference type="EMBL" id="CP150496">
    <property type="protein sequence ID" value="WYW55629.1"/>
    <property type="molecule type" value="Genomic_DNA"/>
</dbReference>
<accession>A0ABZ2TSY2</accession>
<dbReference type="RefSeq" id="WP_340933192.1">
    <property type="nucleotide sequence ID" value="NZ_CP150496.1"/>
</dbReference>
<dbReference type="PROSITE" id="PS51257">
    <property type="entry name" value="PROKAR_LIPOPROTEIN"/>
    <property type="match status" value="1"/>
</dbReference>
<evidence type="ECO:0000313" key="3">
    <source>
        <dbReference type="EMBL" id="WYW55629.1"/>
    </source>
</evidence>